<organism evidence="6 7">
    <name type="scientific">Phocaeicola vulgatus</name>
    <name type="common">Bacteroides vulgatus</name>
    <dbReference type="NCBI Taxonomy" id="821"/>
    <lineage>
        <taxon>Bacteria</taxon>
        <taxon>Pseudomonadati</taxon>
        <taxon>Bacteroidota</taxon>
        <taxon>Bacteroidia</taxon>
        <taxon>Bacteroidales</taxon>
        <taxon>Bacteroidaceae</taxon>
        <taxon>Phocaeicola</taxon>
    </lineage>
</organism>
<evidence type="ECO:0000313" key="8">
    <source>
        <dbReference type="Proteomes" id="UP000433382"/>
    </source>
</evidence>
<reference evidence="5" key="4">
    <citation type="submission" date="2023-10" db="EMBL/GenBank/DDBJ databases">
        <title>Genome of Potential pathogenic bacteria in Crohn's disease.</title>
        <authorList>
            <person name="Rodriguez-Palacios A."/>
        </authorList>
    </citation>
    <scope>NUCLEOTIDE SEQUENCE</scope>
    <source>
        <strain evidence="5">CavFT-hAR11</strain>
    </source>
</reference>
<evidence type="ECO:0000256" key="1">
    <source>
        <dbReference type="SAM" id="SignalP"/>
    </source>
</evidence>
<dbReference type="Pfam" id="PF11396">
    <property type="entry name" value="PepSY_like"/>
    <property type="match status" value="2"/>
</dbReference>
<dbReference type="InterPro" id="IPR021533">
    <property type="entry name" value="PepSY-like"/>
</dbReference>
<dbReference type="Proteomes" id="UP001181239">
    <property type="component" value="Unassembled WGS sequence"/>
</dbReference>
<evidence type="ECO:0000313" key="7">
    <source>
        <dbReference type="Proteomes" id="UP000283713"/>
    </source>
</evidence>
<dbReference type="Proteomes" id="UP000462885">
    <property type="component" value="Unassembled WGS sequence"/>
</dbReference>
<sequence>MKLKMYFVMLAMGLLSFAMQSCDDDDNAPVSEQLENAFVKEFGNIAHDWSTRGTNHIATFNQDNKEKEAWFDVNGVWLMTETDIVYEALPAEVKTTFEALTKYDGWKRDDVDMLERKNMETVYVIEVEKGNEEYDLYFDTKGNLLKEVADKEDDSEDYLPTALPDAVSKILNEKYAGYKLLETDLDKTTHVLEVDILLQAIKLEVCFVNNVWVSTAKEVLYDTLPAKVKEAVENALKEHQGAELDDEADEVDTPKGKYYIVELEIEGKPSVSIRINEDGTPKQ</sequence>
<dbReference type="Gene3D" id="3.10.450.360">
    <property type="match status" value="2"/>
</dbReference>
<feature type="chain" id="PRO_5041609484" evidence="1">
    <location>
        <begin position="21"/>
        <end position="283"/>
    </location>
</feature>
<dbReference type="Proteomes" id="UP000433382">
    <property type="component" value="Unassembled WGS sequence"/>
</dbReference>
<name>A0A414XID3_PHOVU</name>
<dbReference type="PROSITE" id="PS51257">
    <property type="entry name" value="PROKAR_LIPOPROTEIN"/>
    <property type="match status" value="1"/>
</dbReference>
<dbReference type="AlphaFoldDB" id="A0A414XID3"/>
<evidence type="ECO:0000313" key="5">
    <source>
        <dbReference type="EMBL" id="MDU0240551.1"/>
    </source>
</evidence>
<feature type="signal peptide" evidence="1">
    <location>
        <begin position="1"/>
        <end position="20"/>
    </location>
</feature>
<feature type="domain" description="Putative beta-lactamase-inhibitor-like PepSY-like" evidence="2">
    <location>
        <begin position="203"/>
        <end position="265"/>
    </location>
</feature>
<evidence type="ECO:0000313" key="3">
    <source>
        <dbReference type="EMBL" id="KAB3561513.1"/>
    </source>
</evidence>
<protein>
    <submittedName>
        <fullName evidence="5">PepSY-like domain-containing protein</fullName>
    </submittedName>
</protein>
<dbReference type="EMBL" id="JAWDET010000006">
    <property type="protein sequence ID" value="MDU0240551.1"/>
    <property type="molecule type" value="Genomic_DNA"/>
</dbReference>
<evidence type="ECO:0000313" key="6">
    <source>
        <dbReference type="EMBL" id="RHH73421.1"/>
    </source>
</evidence>
<evidence type="ECO:0000313" key="4">
    <source>
        <dbReference type="EMBL" id="KAB5428149.1"/>
    </source>
</evidence>
<dbReference type="Proteomes" id="UP000283713">
    <property type="component" value="Unassembled WGS sequence"/>
</dbReference>
<reference evidence="6 7" key="1">
    <citation type="submission" date="2018-08" db="EMBL/GenBank/DDBJ databases">
        <title>A genome reference for cultivated species of the human gut microbiota.</title>
        <authorList>
            <person name="Zou Y."/>
            <person name="Xue W."/>
            <person name="Luo G."/>
        </authorList>
    </citation>
    <scope>NUCLEOTIDE SEQUENCE [LARGE SCALE GENOMIC DNA]</scope>
    <source>
        <strain evidence="6 7">AM16-6</strain>
    </source>
</reference>
<dbReference type="EMBL" id="QRKA01000047">
    <property type="protein sequence ID" value="RHH73421.1"/>
    <property type="molecule type" value="Genomic_DNA"/>
</dbReference>
<comment type="caution">
    <text evidence="6">The sequence shown here is derived from an EMBL/GenBank/DDBJ whole genome shotgun (WGS) entry which is preliminary data.</text>
</comment>
<evidence type="ECO:0000259" key="2">
    <source>
        <dbReference type="Pfam" id="PF11396"/>
    </source>
</evidence>
<reference evidence="3 8" key="2">
    <citation type="journal article" date="2019" name="Nat. Med.">
        <title>A library of human gut bacterial isolates paired with longitudinal multiomics data enables mechanistic microbiome research.</title>
        <authorList>
            <person name="Poyet M."/>
            <person name="Groussin M."/>
            <person name="Gibbons S.M."/>
            <person name="Avila-Pacheco J."/>
            <person name="Jiang X."/>
            <person name="Kearney S.M."/>
            <person name="Perrotta A.R."/>
            <person name="Berdy B."/>
            <person name="Zhao S."/>
            <person name="Lieberman T.D."/>
            <person name="Swanson P.K."/>
            <person name="Smith M."/>
            <person name="Roesemann S."/>
            <person name="Alexander J.E."/>
            <person name="Rich S.A."/>
            <person name="Livny J."/>
            <person name="Vlamakis H."/>
            <person name="Clish C."/>
            <person name="Bullock K."/>
            <person name="Deik A."/>
            <person name="Scott J."/>
            <person name="Pierce K.A."/>
            <person name="Xavier R.J."/>
            <person name="Alm E.J."/>
        </authorList>
    </citation>
    <scope>NUCLEOTIDE SEQUENCE [LARGE SCALE GENOMIC DNA]</scope>
    <source>
        <strain evidence="3 8">BIOML-A73</strain>
    </source>
</reference>
<feature type="domain" description="Putative beta-lactamase-inhibitor-like PepSY-like" evidence="2">
    <location>
        <begin position="63"/>
        <end position="146"/>
    </location>
</feature>
<dbReference type="RefSeq" id="WP_005852369.1">
    <property type="nucleotide sequence ID" value="NZ_CP181423.1"/>
</dbReference>
<evidence type="ECO:0000313" key="9">
    <source>
        <dbReference type="Proteomes" id="UP000462885"/>
    </source>
</evidence>
<dbReference type="SUPFAM" id="SSF160574">
    <property type="entry name" value="BT0923-like"/>
    <property type="match status" value="2"/>
</dbReference>
<reference evidence="4 9" key="3">
    <citation type="submission" date="2019-10" db="EMBL/GenBank/DDBJ databases">
        <title>Genome Sequence and Assembly of iSURF_14.</title>
        <authorList>
            <person name="Wucher B.R."/>
            <person name="Ruoff K.L."/>
            <person name="Price C.E."/>
            <person name="Valls R.R."/>
            <person name="O'Toole G.A."/>
        </authorList>
    </citation>
    <scope>NUCLEOTIDE SEQUENCE [LARGE SCALE GENOMIC DNA]</scope>
    <source>
        <strain evidence="4 9">ANK132K_3B</strain>
    </source>
</reference>
<accession>A0A414XID3</accession>
<dbReference type="EMBL" id="WCZM01000073">
    <property type="protein sequence ID" value="KAB3561513.1"/>
    <property type="molecule type" value="Genomic_DNA"/>
</dbReference>
<dbReference type="EMBL" id="WCIF01000076">
    <property type="protein sequence ID" value="KAB5428149.1"/>
    <property type="molecule type" value="Genomic_DNA"/>
</dbReference>
<keyword evidence="1" id="KW-0732">Signal</keyword>
<proteinExistence type="predicted"/>
<gene>
    <name evidence="6" type="ORF">DW193_21090</name>
    <name evidence="4" type="ORF">F9Z94_23120</name>
    <name evidence="3" type="ORF">GAY01_23415</name>
    <name evidence="5" type="ORF">RVH43_07930</name>
</gene>